<keyword evidence="2" id="KW-1185">Reference proteome</keyword>
<accession>A0ACB9HDI7</accession>
<protein>
    <submittedName>
        <fullName evidence="1">Uncharacterized protein</fullName>
    </submittedName>
</protein>
<evidence type="ECO:0000313" key="1">
    <source>
        <dbReference type="EMBL" id="KAI3793220.1"/>
    </source>
</evidence>
<organism evidence="1 2">
    <name type="scientific">Smallanthus sonchifolius</name>
    <dbReference type="NCBI Taxonomy" id="185202"/>
    <lineage>
        <taxon>Eukaryota</taxon>
        <taxon>Viridiplantae</taxon>
        <taxon>Streptophyta</taxon>
        <taxon>Embryophyta</taxon>
        <taxon>Tracheophyta</taxon>
        <taxon>Spermatophyta</taxon>
        <taxon>Magnoliopsida</taxon>
        <taxon>eudicotyledons</taxon>
        <taxon>Gunneridae</taxon>
        <taxon>Pentapetalae</taxon>
        <taxon>asterids</taxon>
        <taxon>campanulids</taxon>
        <taxon>Asterales</taxon>
        <taxon>Asteraceae</taxon>
        <taxon>Asteroideae</taxon>
        <taxon>Heliantheae alliance</taxon>
        <taxon>Millerieae</taxon>
        <taxon>Smallanthus</taxon>
    </lineage>
</organism>
<reference evidence="2" key="1">
    <citation type="journal article" date="2022" name="Mol. Ecol. Resour.">
        <title>The genomes of chicory, endive, great burdock and yacon provide insights into Asteraceae palaeo-polyploidization history and plant inulin production.</title>
        <authorList>
            <person name="Fan W."/>
            <person name="Wang S."/>
            <person name="Wang H."/>
            <person name="Wang A."/>
            <person name="Jiang F."/>
            <person name="Liu H."/>
            <person name="Zhao H."/>
            <person name="Xu D."/>
            <person name="Zhang Y."/>
        </authorList>
    </citation>
    <scope>NUCLEOTIDE SEQUENCE [LARGE SCALE GENOMIC DNA]</scope>
    <source>
        <strain evidence="2">cv. Yunnan</strain>
    </source>
</reference>
<dbReference type="EMBL" id="CM042029">
    <property type="protein sequence ID" value="KAI3793220.1"/>
    <property type="molecule type" value="Genomic_DNA"/>
</dbReference>
<gene>
    <name evidence="1" type="ORF">L1987_35836</name>
</gene>
<reference evidence="1 2" key="2">
    <citation type="journal article" date="2022" name="Mol. Ecol. Resour.">
        <title>The genomes of chicory, endive, great burdock and yacon provide insights into Asteraceae paleo-polyploidization history and plant inulin production.</title>
        <authorList>
            <person name="Fan W."/>
            <person name="Wang S."/>
            <person name="Wang H."/>
            <person name="Wang A."/>
            <person name="Jiang F."/>
            <person name="Liu H."/>
            <person name="Zhao H."/>
            <person name="Xu D."/>
            <person name="Zhang Y."/>
        </authorList>
    </citation>
    <scope>NUCLEOTIDE SEQUENCE [LARGE SCALE GENOMIC DNA]</scope>
    <source>
        <strain evidence="2">cv. Yunnan</strain>
        <tissue evidence="1">Leaves</tissue>
    </source>
</reference>
<sequence length="949" mass="105559">MSYPVLFFFFLPFFCISSSSVNTTQQTHALLLFKQNLTSINDTLYDYLCEDWLGSGYSPVMMNWNTSTDCCDWNGVTCDRSTGDVIGLDLSCGMLQGTIHPNTTLLHLPHLQRLNLAYNDFADSQLPPDIGRLSNSLTHLNISNCGFTGQVPTYISHLHNLVSLDLSWNGIDFSLEPRLFINLLQNLTVMEELSLEYVIISSVLPANLNISSSLKLLNLRSTGLQGNIPHNIFNLQSLETLYLSRNSFTGYVPAEISLLSKLVSLDLSSNGIDNLLLEPHIFSIFLKNSTFLKDLWLSEVNIGFVLPTYLNISSPLRSLVLSFTSLQGKLPDNILNLEYLKELDLQGNNDLSGQLPKVNTSISIPLYWLDLSNTSLSGEIPTSIGHFKSLVYLSLSDCSLNGSLPDSLVNLRNLEFLYLSSNMLSGTLPSSLFTLHSLQYIRLGKNKFHGNVPLELFSLQSIKGLSLTGNHLTGRIDVLDHGPMQTFQQLTNLTYLDLSSNSFIGVWELDTLLSSLKNLETLILSYSGVSLTTNNANHYVNPDFGILSLASCSLKVFPLSFQAMAILKHLDLSSNDIQGHIPDWVGEIGAHRLSVLDLSNNSISGTIPDVYEDWVKLEGFVLNGNQLEGKVPTSLNKCQKLRIIDLGNNHLNDTFPGWLGDLPNLQALVLRSNNFHGGILTSSMVKFPFPSLRILDLSHNGFVGQLPRKYFQNFNAMKNVVKRNTLPEYVVVGRMYYSIIVAMKGVVLDIPRLLVEYTIVDLSNNKFEGEIPNIIGNLNSLKVLNLSHNSLTGHIPQAFGKISEIESLDLSWNQLVGEIPQSLANLTFLGFLNLSQNHLVGRIPQGKQFNTFEGSSFGGNPKLCGLPLPKRCIEHPQEPQHERDGDEDEDEEESGFTWKVVMMGYGCGTLLGFVLGYVMLSSGRPKWFNAIAEQMTLRFKTRQDNIISS</sequence>
<evidence type="ECO:0000313" key="2">
    <source>
        <dbReference type="Proteomes" id="UP001056120"/>
    </source>
</evidence>
<name>A0ACB9HDI7_9ASTR</name>
<proteinExistence type="predicted"/>
<dbReference type="Proteomes" id="UP001056120">
    <property type="component" value="Linkage Group LG12"/>
</dbReference>
<comment type="caution">
    <text evidence="1">The sequence shown here is derived from an EMBL/GenBank/DDBJ whole genome shotgun (WGS) entry which is preliminary data.</text>
</comment>